<name>A0A1J8QYH0_9AGAM</name>
<keyword evidence="2" id="KW-1185">Reference proteome</keyword>
<dbReference type="AlphaFoldDB" id="A0A1J8QYH0"/>
<protein>
    <submittedName>
        <fullName evidence="1">Uncharacterized protein</fullName>
    </submittedName>
</protein>
<dbReference type="Proteomes" id="UP000183567">
    <property type="component" value="Unassembled WGS sequence"/>
</dbReference>
<dbReference type="EMBL" id="LVVM01002436">
    <property type="protein sequence ID" value="OJA16692.1"/>
    <property type="molecule type" value="Genomic_DNA"/>
</dbReference>
<proteinExistence type="predicted"/>
<dbReference type="OrthoDB" id="187712at2759"/>
<sequence>MTLGGHEPPAAYDDDLKFIRPTPVSMSYFPGCAQTTNGSGDKTVRRWDLQSSKEIDGGRIVYMPMQMMLPMGNSKPVRLRQGWRRYFKATRGGSPA</sequence>
<evidence type="ECO:0000313" key="2">
    <source>
        <dbReference type="Proteomes" id="UP000183567"/>
    </source>
</evidence>
<reference evidence="1 2" key="1">
    <citation type="submission" date="2016-03" db="EMBL/GenBank/DDBJ databases">
        <title>Comparative genomics of the ectomycorrhizal sister species Rhizopogon vinicolor and Rhizopogon vesiculosus (Basidiomycota: Boletales) reveals a divergence of the mating type B locus.</title>
        <authorList>
            <person name="Mujic A.B."/>
            <person name="Kuo A."/>
            <person name="Tritt A."/>
            <person name="Lipzen A."/>
            <person name="Chen C."/>
            <person name="Johnson J."/>
            <person name="Sharma A."/>
            <person name="Barry K."/>
            <person name="Grigoriev I.V."/>
            <person name="Spatafora J.W."/>
        </authorList>
    </citation>
    <scope>NUCLEOTIDE SEQUENCE [LARGE SCALE GENOMIC DNA]</scope>
    <source>
        <strain evidence="1 2">AM-OR11-056</strain>
    </source>
</reference>
<comment type="caution">
    <text evidence="1">The sequence shown here is derived from an EMBL/GenBank/DDBJ whole genome shotgun (WGS) entry which is preliminary data.</text>
</comment>
<evidence type="ECO:0000313" key="1">
    <source>
        <dbReference type="EMBL" id="OJA16692.1"/>
    </source>
</evidence>
<accession>A0A1J8QYH0</accession>
<gene>
    <name evidence="1" type="ORF">AZE42_11720</name>
</gene>
<organism evidence="1 2">
    <name type="scientific">Rhizopogon vesiculosus</name>
    <dbReference type="NCBI Taxonomy" id="180088"/>
    <lineage>
        <taxon>Eukaryota</taxon>
        <taxon>Fungi</taxon>
        <taxon>Dikarya</taxon>
        <taxon>Basidiomycota</taxon>
        <taxon>Agaricomycotina</taxon>
        <taxon>Agaricomycetes</taxon>
        <taxon>Agaricomycetidae</taxon>
        <taxon>Boletales</taxon>
        <taxon>Suillineae</taxon>
        <taxon>Rhizopogonaceae</taxon>
        <taxon>Rhizopogon</taxon>
    </lineage>
</organism>